<dbReference type="PANTHER" id="PTHR24015">
    <property type="entry name" value="OS07G0578800 PROTEIN-RELATED"/>
    <property type="match status" value="1"/>
</dbReference>
<feature type="repeat" description="PPR" evidence="2">
    <location>
        <begin position="379"/>
        <end position="414"/>
    </location>
</feature>
<dbReference type="FunFam" id="1.25.40.10:FF:000640">
    <property type="entry name" value="Tetratricopeptide repeat (TPR)-like superfamily protein"/>
    <property type="match status" value="1"/>
</dbReference>
<dbReference type="InterPro" id="IPR046848">
    <property type="entry name" value="E_motif"/>
</dbReference>
<dbReference type="Proteomes" id="UP001163823">
    <property type="component" value="Chromosome 14"/>
</dbReference>
<dbReference type="InterPro" id="IPR011990">
    <property type="entry name" value="TPR-like_helical_dom_sf"/>
</dbReference>
<dbReference type="FunFam" id="1.25.40.10:FF:000285">
    <property type="entry name" value="Pentatricopeptide repeat-containing protein, chloroplastic"/>
    <property type="match status" value="1"/>
</dbReference>
<name>A0AAD7KS78_QUISA</name>
<feature type="repeat" description="PPR" evidence="2">
    <location>
        <begin position="276"/>
        <end position="310"/>
    </location>
</feature>
<protein>
    <submittedName>
        <fullName evidence="3">Pentatricopeptide repeat-containing protein</fullName>
    </submittedName>
</protein>
<proteinExistence type="predicted"/>
<organism evidence="3 4">
    <name type="scientific">Quillaja saponaria</name>
    <name type="common">Soap bark tree</name>
    <dbReference type="NCBI Taxonomy" id="32244"/>
    <lineage>
        <taxon>Eukaryota</taxon>
        <taxon>Viridiplantae</taxon>
        <taxon>Streptophyta</taxon>
        <taxon>Embryophyta</taxon>
        <taxon>Tracheophyta</taxon>
        <taxon>Spermatophyta</taxon>
        <taxon>Magnoliopsida</taxon>
        <taxon>eudicotyledons</taxon>
        <taxon>Gunneridae</taxon>
        <taxon>Pentapetalae</taxon>
        <taxon>rosids</taxon>
        <taxon>fabids</taxon>
        <taxon>Fabales</taxon>
        <taxon>Quillajaceae</taxon>
        <taxon>Quillaja</taxon>
    </lineage>
</organism>
<dbReference type="InterPro" id="IPR046960">
    <property type="entry name" value="PPR_At4g14850-like_plant"/>
</dbReference>
<sequence>MGIWEVGAGRTKTIEGSSFWSHSPENIKNFITFLRPGGPPSSPSFSLRFCLNRNALFSLLHKRVILPTGFFTIIPNAYPVLYLGLRYFCSVVQLFEELPYRDRYVQDAQFHRVHDVIKSSTMRPNIVTATVAHCLAFQIGALAHLPTSTSLITIYSKAGDFGSSRNLFEEIHYRDVILWNSIIAASVENRCFGTAMNFFVKMIKEETGFDSTTLLLIMSASSYMKHVKQGRAIHNLSVKTGMLSDVSLCNALTDMYAKCSDLSSSECVFVEMECKDVVSWNSIMSGCLYNSHPERSLRYFKEMAFSGEQADCVSLSCAITASSCLGELVTGQAIHTLRIKLGYNSSSHVSVGNSLISLYSECGDIEPAETVFREMIHKDVISWNAMMEGFESNGKVYEVLELLFEMQLVGDIQPDIVTIVTVIKVCAEMMMLREGKTVHGFAIRKQMGDELSFVNSLINMYSKCNSVKKAEILFNSSIERDLVSWNTMISGYSLNRYYKEAQLLFKELLHWCSVCSLSTSFAVLSSCSSPKSLHFGKSIHCWQLKLGFSDHILLVNSLMYMYINCGELTGAFSLLQEISTLDNVDCWNSVIVGCMRNDHFQEALETFNFMREGPCFSYDIITFVSVLSACGNLELLPKGKSIHGLALKSSLGSHIRVQNSLVTMYGRCGDIESARSVFNFSSNRNLCSWNCLISALSQNKESREAMKLFRCLLFEPNEITLVSILSACTQIGVLGHGKQIHGHVFRSGFQDNSFISAALLDMYSNCGRLDIAIQIFRHSTDKSVAAWNSMISAYAYHGNGRKAIETFNEMCKSGTTATKSTFISLLSACSHSGLVSEGLQYYNYMFDKYGVQPTTEHQVCVVDMLGRSGKLNEAYAFTKGLHPHPNSGVWGALLSACNYHGEIELGRKIAELLFQLEPENAGYYISLSNMYVAAGSWKDAVELRTLVEDQGLKKRAGYSLIDVGLG</sequence>
<dbReference type="FunFam" id="1.25.40.10:FF:000975">
    <property type="entry name" value="Pentatricopeptide repeat-containing protein"/>
    <property type="match status" value="1"/>
</dbReference>
<dbReference type="Pfam" id="PF20431">
    <property type="entry name" value="E_motif"/>
    <property type="match status" value="1"/>
</dbReference>
<evidence type="ECO:0000313" key="3">
    <source>
        <dbReference type="EMBL" id="KAJ7943990.1"/>
    </source>
</evidence>
<dbReference type="PANTHER" id="PTHR24015:SF1991">
    <property type="entry name" value="OS01G0938000 PROTEIN"/>
    <property type="match status" value="1"/>
</dbReference>
<gene>
    <name evidence="3" type="ORF">O6P43_033460</name>
</gene>
<keyword evidence="4" id="KW-1185">Reference proteome</keyword>
<dbReference type="GO" id="GO:0009451">
    <property type="term" value="P:RNA modification"/>
    <property type="evidence" value="ECO:0007669"/>
    <property type="project" value="InterPro"/>
</dbReference>
<dbReference type="GO" id="GO:0003723">
    <property type="term" value="F:RNA binding"/>
    <property type="evidence" value="ECO:0007669"/>
    <property type="project" value="InterPro"/>
</dbReference>
<dbReference type="Pfam" id="PF01535">
    <property type="entry name" value="PPR"/>
    <property type="match status" value="10"/>
</dbReference>
<accession>A0AAD7KS78</accession>
<evidence type="ECO:0000313" key="4">
    <source>
        <dbReference type="Proteomes" id="UP001163823"/>
    </source>
</evidence>
<dbReference type="Gene3D" id="1.25.40.10">
    <property type="entry name" value="Tetratricopeptide repeat domain"/>
    <property type="match status" value="7"/>
</dbReference>
<dbReference type="KEGG" id="qsa:O6P43_033460"/>
<dbReference type="FunFam" id="1.25.40.10:FF:000353">
    <property type="entry name" value="Pentatricopeptide repeat-containing protein At4g39530"/>
    <property type="match status" value="1"/>
</dbReference>
<dbReference type="NCBIfam" id="TIGR00756">
    <property type="entry name" value="PPR"/>
    <property type="match status" value="3"/>
</dbReference>
<evidence type="ECO:0000256" key="2">
    <source>
        <dbReference type="PROSITE-ProRule" id="PRU00708"/>
    </source>
</evidence>
<dbReference type="PROSITE" id="PS51375">
    <property type="entry name" value="PPR"/>
    <property type="match status" value="5"/>
</dbReference>
<dbReference type="EMBL" id="JARAOO010000014">
    <property type="protein sequence ID" value="KAJ7943990.1"/>
    <property type="molecule type" value="Genomic_DNA"/>
</dbReference>
<dbReference type="AlphaFoldDB" id="A0AAD7KS78"/>
<reference evidence="3" key="1">
    <citation type="journal article" date="2023" name="Science">
        <title>Elucidation of the pathway for biosynthesis of saponin adjuvants from the soapbark tree.</title>
        <authorList>
            <person name="Reed J."/>
            <person name="Orme A."/>
            <person name="El-Demerdash A."/>
            <person name="Owen C."/>
            <person name="Martin L.B.B."/>
            <person name="Misra R.C."/>
            <person name="Kikuchi S."/>
            <person name="Rejzek M."/>
            <person name="Martin A.C."/>
            <person name="Harkess A."/>
            <person name="Leebens-Mack J."/>
            <person name="Louveau T."/>
            <person name="Stephenson M.J."/>
            <person name="Osbourn A."/>
        </authorList>
    </citation>
    <scope>NUCLEOTIDE SEQUENCE</scope>
    <source>
        <strain evidence="3">S10</strain>
    </source>
</reference>
<dbReference type="FunFam" id="1.25.40.10:FF:000073">
    <property type="entry name" value="Pentatricopeptide repeat-containing protein chloroplastic"/>
    <property type="match status" value="1"/>
</dbReference>
<comment type="caution">
    <text evidence="3">The sequence shown here is derived from an EMBL/GenBank/DDBJ whole genome shotgun (WGS) entry which is preliminary data.</text>
</comment>
<dbReference type="Pfam" id="PF13041">
    <property type="entry name" value="PPR_2"/>
    <property type="match status" value="1"/>
</dbReference>
<feature type="repeat" description="PPR" evidence="2">
    <location>
        <begin position="583"/>
        <end position="617"/>
    </location>
</feature>
<dbReference type="InterPro" id="IPR002885">
    <property type="entry name" value="PPR_rpt"/>
</dbReference>
<keyword evidence="1" id="KW-0677">Repeat</keyword>
<feature type="repeat" description="PPR" evidence="2">
    <location>
        <begin position="481"/>
        <end position="511"/>
    </location>
</feature>
<evidence type="ECO:0000256" key="1">
    <source>
        <dbReference type="ARBA" id="ARBA00022737"/>
    </source>
</evidence>
<feature type="repeat" description="PPR" evidence="2">
    <location>
        <begin position="783"/>
        <end position="817"/>
    </location>
</feature>